<reference evidence="2 3" key="1">
    <citation type="submission" date="2024-05" db="EMBL/GenBank/DDBJ databases">
        <title>Roseateles sp. DJS-2-20 16S ribosomal RNA gene Genome sequencing and assembly.</title>
        <authorList>
            <person name="Woo H."/>
        </authorList>
    </citation>
    <scope>NUCLEOTIDE SEQUENCE [LARGE SCALE GENOMIC DNA]</scope>
    <source>
        <strain evidence="2 3">DJS-2-20</strain>
    </source>
</reference>
<evidence type="ECO:0000256" key="1">
    <source>
        <dbReference type="SAM" id="SignalP"/>
    </source>
</evidence>
<dbReference type="InterPro" id="IPR013320">
    <property type="entry name" value="ConA-like_dom_sf"/>
</dbReference>
<keyword evidence="1" id="KW-0732">Signal</keyword>
<protein>
    <submittedName>
        <fullName evidence="2">PEP-CTERM sorting domain-containing protein</fullName>
    </submittedName>
</protein>
<accession>A0ABV0G0F0</accession>
<dbReference type="Gene3D" id="2.60.120.200">
    <property type="match status" value="1"/>
</dbReference>
<name>A0ABV0G0F0_9BURK</name>
<gene>
    <name evidence="2" type="ORF">ABDJ85_07000</name>
</gene>
<feature type="chain" id="PRO_5045649585" evidence="1">
    <location>
        <begin position="45"/>
        <end position="300"/>
    </location>
</feature>
<evidence type="ECO:0000313" key="3">
    <source>
        <dbReference type="Proteomes" id="UP001495147"/>
    </source>
</evidence>
<sequence>MSTSPCTTPVARPSLAAAAPSTLGHLRRLSATLALALGTLGAQAAQSWDFSSTFTDFRTWTLLGNATASYDVPGNGFKYSELMLTQHHVGGQVGAGFAPAPLALDFNQDFDFHFTFFIPAGEVVRGDGFTFTLTDTPLLGSAGSGLGYDGTSSASVAFAVDTFHFNGEPVSPSLQVLAGGSVTPLAATETGLGDSIRVINYQWWGAVHYTASGLGDSAGTFTGTIENLDYGSFSVSSGVDFAALGLAGQPVYVGFTGANGLADDGHFITSAVPVPEPQPALLLLAGLGAVGWRLRRRQQN</sequence>
<organism evidence="2 3">
    <name type="scientific">Roseateles paludis</name>
    <dbReference type="NCBI Taxonomy" id="3145238"/>
    <lineage>
        <taxon>Bacteria</taxon>
        <taxon>Pseudomonadati</taxon>
        <taxon>Pseudomonadota</taxon>
        <taxon>Betaproteobacteria</taxon>
        <taxon>Burkholderiales</taxon>
        <taxon>Sphaerotilaceae</taxon>
        <taxon>Roseateles</taxon>
    </lineage>
</organism>
<dbReference type="Proteomes" id="UP001495147">
    <property type="component" value="Unassembled WGS sequence"/>
</dbReference>
<feature type="signal peptide" evidence="1">
    <location>
        <begin position="1"/>
        <end position="44"/>
    </location>
</feature>
<keyword evidence="3" id="KW-1185">Reference proteome</keyword>
<dbReference type="RefSeq" id="WP_347704057.1">
    <property type="nucleotide sequence ID" value="NZ_JBDPZD010000002.1"/>
</dbReference>
<dbReference type="InterPro" id="IPR013424">
    <property type="entry name" value="Ice-binding_C"/>
</dbReference>
<evidence type="ECO:0000313" key="2">
    <source>
        <dbReference type="EMBL" id="MEO3691214.1"/>
    </source>
</evidence>
<dbReference type="NCBIfam" id="TIGR02595">
    <property type="entry name" value="PEP_CTERM"/>
    <property type="match status" value="1"/>
</dbReference>
<dbReference type="SUPFAM" id="SSF49899">
    <property type="entry name" value="Concanavalin A-like lectins/glucanases"/>
    <property type="match status" value="1"/>
</dbReference>
<comment type="caution">
    <text evidence="2">The sequence shown here is derived from an EMBL/GenBank/DDBJ whole genome shotgun (WGS) entry which is preliminary data.</text>
</comment>
<proteinExistence type="predicted"/>
<dbReference type="EMBL" id="JBDPZD010000002">
    <property type="protein sequence ID" value="MEO3691214.1"/>
    <property type="molecule type" value="Genomic_DNA"/>
</dbReference>